<keyword evidence="4" id="KW-1185">Reference proteome</keyword>
<dbReference type="InterPro" id="IPR018391">
    <property type="entry name" value="PQQ_b-propeller_rpt"/>
</dbReference>
<dbReference type="PANTHER" id="PTHR34512">
    <property type="entry name" value="CELL SURFACE PROTEIN"/>
    <property type="match status" value="1"/>
</dbReference>
<accession>A0ABX5Y126</accession>
<evidence type="ECO:0000313" key="4">
    <source>
        <dbReference type="Proteomes" id="UP000318081"/>
    </source>
</evidence>
<evidence type="ECO:0000256" key="1">
    <source>
        <dbReference type="SAM" id="SignalP"/>
    </source>
</evidence>
<proteinExistence type="predicted"/>
<feature type="signal peptide" evidence="1">
    <location>
        <begin position="1"/>
        <end position="26"/>
    </location>
</feature>
<dbReference type="RefSeq" id="WP_145218323.1">
    <property type="nucleotide sequence ID" value="NZ_CP036432.1"/>
</dbReference>
<sequence length="433" mass="46270">MRSFRIAFVLFATAAVSLGVPSYSMAEDDSPWPQWRGGNQNGVAAGESYPIKWGEKSNIAWTTALSGLGGSTPVLADSKAFLTEGAEGQNTLLAIDVHSGQRLWTTALGSDRGNKHRKGGGSNPSAVTDGKAVYAYFRSGDLACVDLDGEIQWQVNLQKKYGEDTLWWDLGSSPTLINDLVVVAVMQSGPSYLVAFDRATGDVAWKVDRRLGAPEEAAQSYATPIALEDRNLIAVMGADHLTIHAASDGRELGRVGGFNPDQEKFFRSIASPAVQGDLIVCPYSRGATVTTCRISDVVAGKGRESIVWHRDDLGSDVPTPAIDGDRVYIIADGKTAKGTVSAVELETGKTIWTVQLPKSRIGFSSSPLVAGKHLYVTSEDATTYVVGPLDSSSPDVVQTNRLADNEPFTVASPVPVEGGLLQRTRHALYRIGE</sequence>
<gene>
    <name evidence="3" type="ORF">TBK1r_59000</name>
</gene>
<dbReference type="Gene3D" id="2.130.10.10">
    <property type="entry name" value="YVTN repeat-like/Quinoprotein amine dehydrogenase"/>
    <property type="match status" value="1"/>
</dbReference>
<dbReference type="Gene3D" id="2.40.10.480">
    <property type="match status" value="1"/>
</dbReference>
<dbReference type="InterPro" id="IPR015943">
    <property type="entry name" value="WD40/YVTN_repeat-like_dom_sf"/>
</dbReference>
<dbReference type="PANTHER" id="PTHR34512:SF30">
    <property type="entry name" value="OUTER MEMBRANE PROTEIN ASSEMBLY FACTOR BAMB"/>
    <property type="match status" value="1"/>
</dbReference>
<feature type="domain" description="Pyrrolo-quinoline quinone repeat" evidence="2">
    <location>
        <begin position="58"/>
        <end position="206"/>
    </location>
</feature>
<protein>
    <submittedName>
        <fullName evidence="3">Outer membrane biogenesis protein BamB</fullName>
    </submittedName>
</protein>
<dbReference type="SMART" id="SM00564">
    <property type="entry name" value="PQQ"/>
    <property type="match status" value="4"/>
</dbReference>
<dbReference type="InterPro" id="IPR002372">
    <property type="entry name" value="PQQ_rpt_dom"/>
</dbReference>
<feature type="domain" description="Pyrrolo-quinoline quinone repeat" evidence="2">
    <location>
        <begin position="306"/>
        <end position="384"/>
    </location>
</feature>
<name>A0ABX5Y126_9BACT</name>
<keyword evidence="1" id="KW-0732">Signal</keyword>
<dbReference type="EMBL" id="CP036432">
    <property type="protein sequence ID" value="QDV86875.1"/>
    <property type="molecule type" value="Genomic_DNA"/>
</dbReference>
<organism evidence="3 4">
    <name type="scientific">Stieleria magnilauensis</name>
    <dbReference type="NCBI Taxonomy" id="2527963"/>
    <lineage>
        <taxon>Bacteria</taxon>
        <taxon>Pseudomonadati</taxon>
        <taxon>Planctomycetota</taxon>
        <taxon>Planctomycetia</taxon>
        <taxon>Pirellulales</taxon>
        <taxon>Pirellulaceae</taxon>
        <taxon>Stieleria</taxon>
    </lineage>
</organism>
<dbReference type="SUPFAM" id="SSF50998">
    <property type="entry name" value="Quinoprotein alcohol dehydrogenase-like"/>
    <property type="match status" value="1"/>
</dbReference>
<evidence type="ECO:0000313" key="3">
    <source>
        <dbReference type="EMBL" id="QDV86875.1"/>
    </source>
</evidence>
<reference evidence="3 4" key="1">
    <citation type="submission" date="2019-02" db="EMBL/GenBank/DDBJ databases">
        <title>Deep-cultivation of Planctomycetes and their phenomic and genomic characterization uncovers novel biology.</title>
        <authorList>
            <person name="Wiegand S."/>
            <person name="Jogler M."/>
            <person name="Boedeker C."/>
            <person name="Pinto D."/>
            <person name="Vollmers J."/>
            <person name="Rivas-Marin E."/>
            <person name="Kohn T."/>
            <person name="Peeters S.H."/>
            <person name="Heuer A."/>
            <person name="Rast P."/>
            <person name="Oberbeckmann S."/>
            <person name="Bunk B."/>
            <person name="Jeske O."/>
            <person name="Meyerdierks A."/>
            <person name="Storesund J.E."/>
            <person name="Kallscheuer N."/>
            <person name="Luecker S."/>
            <person name="Lage O.M."/>
            <person name="Pohl T."/>
            <person name="Merkel B.J."/>
            <person name="Hornburger P."/>
            <person name="Mueller R.-W."/>
            <person name="Bruemmer F."/>
            <person name="Labrenz M."/>
            <person name="Spormann A.M."/>
            <person name="Op den Camp H."/>
            <person name="Overmann J."/>
            <person name="Amann R."/>
            <person name="Jetten M.S.M."/>
            <person name="Mascher T."/>
            <person name="Medema M.H."/>
            <person name="Devos D.P."/>
            <person name="Kaster A.-K."/>
            <person name="Ovreas L."/>
            <person name="Rohde M."/>
            <person name="Galperin M.Y."/>
            <person name="Jogler C."/>
        </authorList>
    </citation>
    <scope>NUCLEOTIDE SEQUENCE [LARGE SCALE GENOMIC DNA]</scope>
    <source>
        <strain evidence="3 4">TBK1r</strain>
    </source>
</reference>
<evidence type="ECO:0000259" key="2">
    <source>
        <dbReference type="Pfam" id="PF13360"/>
    </source>
</evidence>
<feature type="chain" id="PRO_5047191262" evidence="1">
    <location>
        <begin position="27"/>
        <end position="433"/>
    </location>
</feature>
<dbReference type="Proteomes" id="UP000318081">
    <property type="component" value="Chromosome"/>
</dbReference>
<dbReference type="Pfam" id="PF13360">
    <property type="entry name" value="PQQ_2"/>
    <property type="match status" value="2"/>
</dbReference>
<dbReference type="InterPro" id="IPR011047">
    <property type="entry name" value="Quinoprotein_ADH-like_sf"/>
</dbReference>